<evidence type="ECO:0000256" key="13">
    <source>
        <dbReference type="SAM" id="SignalP"/>
    </source>
</evidence>
<evidence type="ECO:0000256" key="7">
    <source>
        <dbReference type="ARBA" id="ARBA00023157"/>
    </source>
</evidence>
<dbReference type="InterPro" id="IPR003599">
    <property type="entry name" value="Ig_sub"/>
</dbReference>
<evidence type="ECO:0000256" key="12">
    <source>
        <dbReference type="SAM" id="Phobius"/>
    </source>
</evidence>
<name>A0A7J6BCJ2_AMEME</name>
<dbReference type="GO" id="GO:0071222">
    <property type="term" value="P:cellular response to lipopolysaccharide"/>
    <property type="evidence" value="ECO:0007669"/>
    <property type="project" value="TreeGrafter"/>
</dbReference>
<dbReference type="GO" id="GO:0007166">
    <property type="term" value="P:cell surface receptor signaling pathway"/>
    <property type="evidence" value="ECO:0007669"/>
    <property type="project" value="TreeGrafter"/>
</dbReference>
<dbReference type="InterPro" id="IPR036179">
    <property type="entry name" value="Ig-like_dom_sf"/>
</dbReference>
<feature type="domain" description="Ig-like" evidence="14">
    <location>
        <begin position="29"/>
        <end position="108"/>
    </location>
</feature>
<dbReference type="PROSITE" id="PS50835">
    <property type="entry name" value="IG_LIKE"/>
    <property type="match status" value="1"/>
</dbReference>
<keyword evidence="8" id="KW-0675">Receptor</keyword>
<feature type="compositionally biased region" description="Polar residues" evidence="11">
    <location>
        <begin position="130"/>
        <end position="164"/>
    </location>
</feature>
<evidence type="ECO:0000256" key="4">
    <source>
        <dbReference type="ARBA" id="ARBA00022729"/>
    </source>
</evidence>
<dbReference type="AlphaFoldDB" id="A0A7J6BCJ2"/>
<reference evidence="15 16" key="1">
    <citation type="submission" date="2020-02" db="EMBL/GenBank/DDBJ databases">
        <title>A chromosome-scale genome assembly of the black bullhead catfish (Ameiurus melas).</title>
        <authorList>
            <person name="Wen M."/>
            <person name="Zham M."/>
            <person name="Cabau C."/>
            <person name="Klopp C."/>
            <person name="Donnadieu C."/>
            <person name="Roques C."/>
            <person name="Bouchez O."/>
            <person name="Lampietro C."/>
            <person name="Jouanno E."/>
            <person name="Herpin A."/>
            <person name="Louis A."/>
            <person name="Berthelot C."/>
            <person name="Parey E."/>
            <person name="Roest-Crollius H."/>
            <person name="Braasch I."/>
            <person name="Postlethwait J."/>
            <person name="Robinson-Rechavi M."/>
            <person name="Echchiki A."/>
            <person name="Begum T."/>
            <person name="Montfort J."/>
            <person name="Schartl M."/>
            <person name="Bobe J."/>
            <person name="Guiguen Y."/>
        </authorList>
    </citation>
    <scope>NUCLEOTIDE SEQUENCE [LARGE SCALE GENOMIC DNA]</scope>
    <source>
        <strain evidence="15">M_S1</strain>
        <tissue evidence="15">Blood</tissue>
    </source>
</reference>
<dbReference type="Proteomes" id="UP000593565">
    <property type="component" value="Unassembled WGS sequence"/>
</dbReference>
<dbReference type="PANTHER" id="PTHR25466">
    <property type="entry name" value="T-LYMPHOCYTE ACTIVATION ANTIGEN"/>
    <property type="match status" value="1"/>
</dbReference>
<evidence type="ECO:0000259" key="14">
    <source>
        <dbReference type="PROSITE" id="PS50835"/>
    </source>
</evidence>
<accession>A0A7J6BCJ2</accession>
<keyword evidence="7" id="KW-1015">Disulfide bond</keyword>
<evidence type="ECO:0000256" key="9">
    <source>
        <dbReference type="ARBA" id="ARBA00023180"/>
    </source>
</evidence>
<feature type="region of interest" description="Disordered" evidence="11">
    <location>
        <begin position="130"/>
        <end position="165"/>
    </location>
</feature>
<dbReference type="InterPro" id="IPR013106">
    <property type="entry name" value="Ig_V-set"/>
</dbReference>
<keyword evidence="4 13" id="KW-0732">Signal</keyword>
<dbReference type="SMART" id="SM00406">
    <property type="entry name" value="IGv"/>
    <property type="match status" value="1"/>
</dbReference>
<keyword evidence="2" id="KW-1003">Cell membrane</keyword>
<keyword evidence="10" id="KW-0393">Immunoglobulin domain</keyword>
<comment type="caution">
    <text evidence="15">The sequence shown here is derived from an EMBL/GenBank/DDBJ whole genome shotgun (WGS) entry which is preliminary data.</text>
</comment>
<proteinExistence type="predicted"/>
<organism evidence="15 16">
    <name type="scientific">Ameiurus melas</name>
    <name type="common">Black bullhead</name>
    <name type="synonym">Silurus melas</name>
    <dbReference type="NCBI Taxonomy" id="219545"/>
    <lineage>
        <taxon>Eukaryota</taxon>
        <taxon>Metazoa</taxon>
        <taxon>Chordata</taxon>
        <taxon>Craniata</taxon>
        <taxon>Vertebrata</taxon>
        <taxon>Euteleostomi</taxon>
        <taxon>Actinopterygii</taxon>
        <taxon>Neopterygii</taxon>
        <taxon>Teleostei</taxon>
        <taxon>Ostariophysi</taxon>
        <taxon>Siluriformes</taxon>
        <taxon>Ictaluridae</taxon>
        <taxon>Ameiurus</taxon>
    </lineage>
</organism>
<dbReference type="InterPro" id="IPR051713">
    <property type="entry name" value="T-cell_Activation_Regulation"/>
</dbReference>
<evidence type="ECO:0000256" key="6">
    <source>
        <dbReference type="ARBA" id="ARBA00023136"/>
    </source>
</evidence>
<dbReference type="SMART" id="SM00409">
    <property type="entry name" value="IG"/>
    <property type="match status" value="1"/>
</dbReference>
<evidence type="ECO:0000313" key="16">
    <source>
        <dbReference type="Proteomes" id="UP000593565"/>
    </source>
</evidence>
<dbReference type="GO" id="GO:0009897">
    <property type="term" value="C:external side of plasma membrane"/>
    <property type="evidence" value="ECO:0007669"/>
    <property type="project" value="TreeGrafter"/>
</dbReference>
<evidence type="ECO:0000256" key="2">
    <source>
        <dbReference type="ARBA" id="ARBA00022475"/>
    </source>
</evidence>
<evidence type="ECO:0000313" key="15">
    <source>
        <dbReference type="EMBL" id="KAF4092079.1"/>
    </source>
</evidence>
<comment type="subcellular location">
    <subcellularLocation>
        <location evidence="1">Cell membrane</location>
        <topology evidence="1">Single-pass type I membrane protein</topology>
    </subcellularLocation>
</comment>
<feature type="signal peptide" evidence="13">
    <location>
        <begin position="1"/>
        <end position="16"/>
    </location>
</feature>
<evidence type="ECO:0000256" key="10">
    <source>
        <dbReference type="ARBA" id="ARBA00023319"/>
    </source>
</evidence>
<dbReference type="InterPro" id="IPR013783">
    <property type="entry name" value="Ig-like_fold"/>
</dbReference>
<keyword evidence="16" id="KW-1185">Reference proteome</keyword>
<dbReference type="InterPro" id="IPR007110">
    <property type="entry name" value="Ig-like_dom"/>
</dbReference>
<evidence type="ECO:0000256" key="8">
    <source>
        <dbReference type="ARBA" id="ARBA00023170"/>
    </source>
</evidence>
<dbReference type="Pfam" id="PF07686">
    <property type="entry name" value="V-set"/>
    <property type="match status" value="1"/>
</dbReference>
<gene>
    <name evidence="15" type="ORF">AMELA_G00016770</name>
</gene>
<evidence type="ECO:0000256" key="3">
    <source>
        <dbReference type="ARBA" id="ARBA00022692"/>
    </source>
</evidence>
<dbReference type="SUPFAM" id="SSF48726">
    <property type="entry name" value="Immunoglobulin"/>
    <property type="match status" value="1"/>
</dbReference>
<dbReference type="GO" id="GO:0042130">
    <property type="term" value="P:negative regulation of T cell proliferation"/>
    <property type="evidence" value="ECO:0007669"/>
    <property type="project" value="TreeGrafter"/>
</dbReference>
<keyword evidence="3 12" id="KW-0812">Transmembrane</keyword>
<dbReference type="PANTHER" id="PTHR25466:SF9">
    <property type="entry name" value="FIBRONECTIN TYPE-III DOMAIN-CONTAINING PROTEIN"/>
    <property type="match status" value="1"/>
</dbReference>
<feature type="transmembrane region" description="Helical" evidence="12">
    <location>
        <begin position="176"/>
        <end position="196"/>
    </location>
</feature>
<keyword evidence="9" id="KW-0325">Glycoprotein</keyword>
<evidence type="ECO:0000256" key="11">
    <source>
        <dbReference type="SAM" id="MobiDB-lite"/>
    </source>
</evidence>
<feature type="chain" id="PRO_5029507413" description="Ig-like domain-containing protein" evidence="13">
    <location>
        <begin position="17"/>
        <end position="220"/>
    </location>
</feature>
<evidence type="ECO:0000256" key="5">
    <source>
        <dbReference type="ARBA" id="ARBA00022989"/>
    </source>
</evidence>
<evidence type="ECO:0000256" key="1">
    <source>
        <dbReference type="ARBA" id="ARBA00004251"/>
    </source>
</evidence>
<keyword evidence="6 12" id="KW-0472">Membrane</keyword>
<sequence length="220" mass="24181">MQTCFYLLFFFHIAEGCTITDYKPVSITVSSGGSVELPCSCADPKDKTSSLTWSYRKKEIVIFSAIYPTDETNRYRGRVQLVDGAAPGHFTIVISNLTVVDGGMYRCRNEKQWSNFRLFDLTVEAPLVTSKTTTSTPKQNGGSKTTTSTPKQIGGSKTTASTPSPGIVVSPERLPFVPFALVTVIFLHFIVAVVYCRTRKKDSSRVHFSRAGDGSVTLEL</sequence>
<keyword evidence="5 12" id="KW-1133">Transmembrane helix</keyword>
<dbReference type="GO" id="GO:0031295">
    <property type="term" value="P:T cell costimulation"/>
    <property type="evidence" value="ECO:0007669"/>
    <property type="project" value="TreeGrafter"/>
</dbReference>
<dbReference type="GO" id="GO:0006955">
    <property type="term" value="P:immune response"/>
    <property type="evidence" value="ECO:0007669"/>
    <property type="project" value="TreeGrafter"/>
</dbReference>
<protein>
    <recommendedName>
        <fullName evidence="14">Ig-like domain-containing protein</fullName>
    </recommendedName>
</protein>
<dbReference type="GO" id="GO:0042102">
    <property type="term" value="P:positive regulation of T cell proliferation"/>
    <property type="evidence" value="ECO:0007669"/>
    <property type="project" value="TreeGrafter"/>
</dbReference>
<dbReference type="Gene3D" id="2.60.40.10">
    <property type="entry name" value="Immunoglobulins"/>
    <property type="match status" value="1"/>
</dbReference>
<dbReference type="EMBL" id="JAAGNN010000002">
    <property type="protein sequence ID" value="KAF4092079.1"/>
    <property type="molecule type" value="Genomic_DNA"/>
</dbReference>